<dbReference type="GO" id="GO:0016846">
    <property type="term" value="F:carbon-sulfur lyase activity"/>
    <property type="evidence" value="ECO:0007669"/>
    <property type="project" value="InterPro"/>
</dbReference>
<keyword evidence="4" id="KW-0456">Lyase</keyword>
<keyword evidence="2" id="KW-0479">Metal-binding</keyword>
<feature type="domain" description="CENP-V/GFA" evidence="5">
    <location>
        <begin position="2"/>
        <end position="115"/>
    </location>
</feature>
<evidence type="ECO:0000313" key="6">
    <source>
        <dbReference type="EMBL" id="CZT06793.1"/>
    </source>
</evidence>
<dbReference type="PANTHER" id="PTHR33337:SF30">
    <property type="entry name" value="DUF636 DOMAIN PROTEIN (AFU_ORTHOLOGUE AFUA_1G03180)"/>
    <property type="match status" value="1"/>
</dbReference>
<protein>
    <submittedName>
        <fullName evidence="6">Probable DUF636 domain protein</fullName>
    </submittedName>
</protein>
<dbReference type="PANTHER" id="PTHR33337">
    <property type="entry name" value="GFA DOMAIN-CONTAINING PROTEIN"/>
    <property type="match status" value="1"/>
</dbReference>
<dbReference type="Proteomes" id="UP000178129">
    <property type="component" value="Unassembled WGS sequence"/>
</dbReference>
<dbReference type="Pfam" id="PF04828">
    <property type="entry name" value="GFA"/>
    <property type="match status" value="1"/>
</dbReference>
<comment type="caution">
    <text evidence="6">The sequence shown here is derived from an EMBL/GenBank/DDBJ whole genome shotgun (WGS) entry which is preliminary data.</text>
</comment>
<keyword evidence="7" id="KW-1185">Reference proteome</keyword>
<comment type="similarity">
    <text evidence="1">Belongs to the Gfa family.</text>
</comment>
<name>A0A1E1L8B7_9HELO</name>
<sequence length="135" mass="15028">MSTGSCMCNAVRYEYQGEPDVTALCHCIDCQKWSGAAYTSNVVVQRKAFKVTQGEPKSYAVTGASGKKNNHWFCGDCGSELYTELEIMPDQTCIKSGSIDDRSVRDYSVGVEFYTQDRMKYCQAVKDAKQVPQFG</sequence>
<dbReference type="SUPFAM" id="SSF51316">
    <property type="entry name" value="Mss4-like"/>
    <property type="match status" value="1"/>
</dbReference>
<evidence type="ECO:0000256" key="4">
    <source>
        <dbReference type="ARBA" id="ARBA00023239"/>
    </source>
</evidence>
<dbReference type="EMBL" id="FJUW01000040">
    <property type="protein sequence ID" value="CZT06793.1"/>
    <property type="molecule type" value="Genomic_DNA"/>
</dbReference>
<accession>A0A1E1L8B7</accession>
<gene>
    <name evidence="6" type="ORF">RCO7_07219</name>
</gene>
<dbReference type="GO" id="GO:0046872">
    <property type="term" value="F:metal ion binding"/>
    <property type="evidence" value="ECO:0007669"/>
    <property type="project" value="UniProtKB-KW"/>
</dbReference>
<reference evidence="7" key="1">
    <citation type="submission" date="2016-03" db="EMBL/GenBank/DDBJ databases">
        <authorList>
            <person name="Ploux O."/>
        </authorList>
    </citation>
    <scope>NUCLEOTIDE SEQUENCE [LARGE SCALE GENOMIC DNA]</scope>
    <source>
        <strain evidence="7">UK7</strain>
    </source>
</reference>
<evidence type="ECO:0000259" key="5">
    <source>
        <dbReference type="PROSITE" id="PS51891"/>
    </source>
</evidence>
<dbReference type="PROSITE" id="PS51891">
    <property type="entry name" value="CENP_V_GFA"/>
    <property type="match status" value="1"/>
</dbReference>
<dbReference type="InterPro" id="IPR011057">
    <property type="entry name" value="Mss4-like_sf"/>
</dbReference>
<evidence type="ECO:0000313" key="7">
    <source>
        <dbReference type="Proteomes" id="UP000178129"/>
    </source>
</evidence>
<keyword evidence="3" id="KW-0862">Zinc</keyword>
<dbReference type="InParanoid" id="A0A1E1L8B7"/>
<dbReference type="Gene3D" id="3.90.1590.10">
    <property type="entry name" value="glutathione-dependent formaldehyde- activating enzyme (gfa)"/>
    <property type="match status" value="1"/>
</dbReference>
<dbReference type="AlphaFoldDB" id="A0A1E1L8B7"/>
<evidence type="ECO:0000256" key="3">
    <source>
        <dbReference type="ARBA" id="ARBA00022833"/>
    </source>
</evidence>
<evidence type="ECO:0000256" key="2">
    <source>
        <dbReference type="ARBA" id="ARBA00022723"/>
    </source>
</evidence>
<organism evidence="6 7">
    <name type="scientific">Rhynchosporium graminicola</name>
    <dbReference type="NCBI Taxonomy" id="2792576"/>
    <lineage>
        <taxon>Eukaryota</taxon>
        <taxon>Fungi</taxon>
        <taxon>Dikarya</taxon>
        <taxon>Ascomycota</taxon>
        <taxon>Pezizomycotina</taxon>
        <taxon>Leotiomycetes</taxon>
        <taxon>Helotiales</taxon>
        <taxon>Ploettnerulaceae</taxon>
        <taxon>Rhynchosporium</taxon>
    </lineage>
</organism>
<evidence type="ECO:0000256" key="1">
    <source>
        <dbReference type="ARBA" id="ARBA00005495"/>
    </source>
</evidence>
<dbReference type="STRING" id="914237.A0A1E1L8B7"/>
<proteinExistence type="inferred from homology"/>
<dbReference type="InterPro" id="IPR006913">
    <property type="entry name" value="CENP-V/GFA"/>
</dbReference>